<dbReference type="Gene3D" id="2.60.40.1180">
    <property type="entry name" value="Golgi alpha-mannosidase II"/>
    <property type="match status" value="1"/>
</dbReference>
<name>A0ABX1X6C8_9BACL</name>
<feature type="domain" description="Glycosyl hydrolase family 31 C-terminal" evidence="1">
    <location>
        <begin position="12"/>
        <end position="97"/>
    </location>
</feature>
<comment type="caution">
    <text evidence="2">The sequence shown here is derived from an EMBL/GenBank/DDBJ whole genome shotgun (WGS) entry which is preliminary data.</text>
</comment>
<proteinExistence type="predicted"/>
<evidence type="ECO:0000259" key="1">
    <source>
        <dbReference type="Pfam" id="PF21365"/>
    </source>
</evidence>
<accession>A0ABX1X6C8</accession>
<dbReference type="InterPro" id="IPR051816">
    <property type="entry name" value="Glycosyl_Hydrolase_31"/>
</dbReference>
<evidence type="ECO:0000313" key="2">
    <source>
        <dbReference type="EMBL" id="NOU63604.1"/>
    </source>
</evidence>
<protein>
    <recommendedName>
        <fullName evidence="1">Glycosyl hydrolase family 31 C-terminal domain-containing protein</fullName>
    </recommendedName>
</protein>
<dbReference type="Proteomes" id="UP000653578">
    <property type="component" value="Unassembled WGS sequence"/>
</dbReference>
<dbReference type="PANTHER" id="PTHR43863:SF2">
    <property type="entry name" value="MALTASE-GLUCOAMYLASE"/>
    <property type="match status" value="1"/>
</dbReference>
<dbReference type="Pfam" id="PF21365">
    <property type="entry name" value="Glyco_hydro_31_3rd"/>
    <property type="match status" value="1"/>
</dbReference>
<dbReference type="EMBL" id="WHNY01000019">
    <property type="protein sequence ID" value="NOU63604.1"/>
    <property type="molecule type" value="Genomic_DNA"/>
</dbReference>
<evidence type="ECO:0000313" key="3">
    <source>
        <dbReference type="Proteomes" id="UP000653578"/>
    </source>
</evidence>
<gene>
    <name evidence="2" type="ORF">GC096_06145</name>
</gene>
<dbReference type="PANTHER" id="PTHR43863">
    <property type="entry name" value="HYDROLASE, PUTATIVE (AFU_ORTHOLOGUE AFUA_1G03140)-RELATED"/>
    <property type="match status" value="1"/>
</dbReference>
<dbReference type="InterPro" id="IPR013780">
    <property type="entry name" value="Glyco_hydro_b"/>
</dbReference>
<keyword evidence="3" id="KW-1185">Reference proteome</keyword>
<dbReference type="SUPFAM" id="SSF51011">
    <property type="entry name" value="Glycosyl hydrolase domain"/>
    <property type="match status" value="1"/>
</dbReference>
<reference evidence="2 3" key="1">
    <citation type="submission" date="2019-10" db="EMBL/GenBank/DDBJ databases">
        <title>Description of Paenibacillus humi sp. nov.</title>
        <authorList>
            <person name="Carlier A."/>
            <person name="Qi S."/>
        </authorList>
    </citation>
    <scope>NUCLEOTIDE SEQUENCE [LARGE SCALE GENOMIC DNA]</scope>
    <source>
        <strain evidence="2 3">LMG 31461</strain>
    </source>
</reference>
<sequence>MYTQAKLSSEQGHPLVRALFFEFPQDATSWYIEDEYMLGTVILVAPLMEEGTGRNVYLPVGEWMDYQTGQVYTGAAWYYIEAVDIPIVMLVREGTAILHLKSAALTTQHLNWEQLVCKMYVSGDATERIQSTFFHPMEQKMYEIEIVHEHGRFEFSDATKQAIHEKQWELVRNK</sequence>
<dbReference type="InterPro" id="IPR048395">
    <property type="entry name" value="Glyco_hydro_31_C"/>
</dbReference>
<organism evidence="2 3">
    <name type="scientific">Paenibacillus plantarum</name>
    <dbReference type="NCBI Taxonomy" id="2654975"/>
    <lineage>
        <taxon>Bacteria</taxon>
        <taxon>Bacillati</taxon>
        <taxon>Bacillota</taxon>
        <taxon>Bacilli</taxon>
        <taxon>Bacillales</taxon>
        <taxon>Paenibacillaceae</taxon>
        <taxon>Paenibacillus</taxon>
    </lineage>
</organism>